<dbReference type="EMBL" id="JBJUIK010000015">
    <property type="protein sequence ID" value="KAL3503632.1"/>
    <property type="molecule type" value="Genomic_DNA"/>
</dbReference>
<dbReference type="AlphaFoldDB" id="A0ABD2YB19"/>
<name>A0ABD2YB19_9GENT</name>
<dbReference type="Proteomes" id="UP001630127">
    <property type="component" value="Unassembled WGS sequence"/>
</dbReference>
<feature type="region of interest" description="Disordered" evidence="1">
    <location>
        <begin position="500"/>
        <end position="520"/>
    </location>
</feature>
<comment type="caution">
    <text evidence="2">The sequence shown here is derived from an EMBL/GenBank/DDBJ whole genome shotgun (WGS) entry which is preliminary data.</text>
</comment>
<sequence>MGDGGEAVGAGKIALSDNARCSLYNEPVATGGNGELVDGFFKETCSYNKCSGGGDKQAIAAGRLENYTKCTMNMKPELDFSFTSPQDETEDRIMDSQEFGEPCVAMEDEEIDTSVGKDMHHFRQSPNVVNMSLEVINSDITAESGGFIEARTEDHLALMGKMTDASADKISKSSFSSQQPCFLNDAPEVDVPIHSAMVDDTNDFLELSKNPVGLRSLKLHEVENSSNAIFPFPDTHDANRLGNFETIIGDDLVKDQSANFRSTLDDTGQESLLTKPSSDYVVLMEPTLVFEKSKPSTVEPEVTKEEEIHRGFFESNNENADGKIKEKHGCGSPTLCITFFLLEKSSGRSVGCVSVSWSDRVITVVRRMRDVLPTLLKANISSNMLGLHLVTENLDLSKSRELQIAKKSLIQRNLGSFEVNSWPKNKRRKIQDQEADSISASPSFRVTKHYPGEMGSSTSTKEVGENVEMMPEHASLMSGITEIEVYQKVACQLIEEMESSPKLQSEKNSVNSEGPDPARVSHGCLIEEMNLADSSSDARKESSEEDDQYLLPHECGHNLAYSEGLVMDRSLLEGESYLRVDGQLSCGLVWIQSKRDLDLTGAGETMPVLESFNIDPQTESEEVNISGHGINFDKFEFPRTSVERASILDQICKSTVMQTPLTRFSSAFKVHGSQRVGHSVPNGLLECMDLFSISALNEDVHKQIMAIYGNSSNI</sequence>
<organism evidence="2 3">
    <name type="scientific">Cinchona calisaya</name>
    <dbReference type="NCBI Taxonomy" id="153742"/>
    <lineage>
        <taxon>Eukaryota</taxon>
        <taxon>Viridiplantae</taxon>
        <taxon>Streptophyta</taxon>
        <taxon>Embryophyta</taxon>
        <taxon>Tracheophyta</taxon>
        <taxon>Spermatophyta</taxon>
        <taxon>Magnoliopsida</taxon>
        <taxon>eudicotyledons</taxon>
        <taxon>Gunneridae</taxon>
        <taxon>Pentapetalae</taxon>
        <taxon>asterids</taxon>
        <taxon>lamiids</taxon>
        <taxon>Gentianales</taxon>
        <taxon>Rubiaceae</taxon>
        <taxon>Cinchonoideae</taxon>
        <taxon>Cinchoneae</taxon>
        <taxon>Cinchona</taxon>
    </lineage>
</organism>
<gene>
    <name evidence="2" type="ORF">ACH5RR_038081</name>
</gene>
<proteinExistence type="predicted"/>
<reference evidence="2 3" key="1">
    <citation type="submission" date="2024-11" db="EMBL/GenBank/DDBJ databases">
        <title>A near-complete genome assembly of Cinchona calisaya.</title>
        <authorList>
            <person name="Lian D.C."/>
            <person name="Zhao X.W."/>
            <person name="Wei L."/>
        </authorList>
    </citation>
    <scope>NUCLEOTIDE SEQUENCE [LARGE SCALE GENOMIC DNA]</scope>
    <source>
        <tissue evidence="2">Nenye</tissue>
    </source>
</reference>
<evidence type="ECO:0000256" key="1">
    <source>
        <dbReference type="SAM" id="MobiDB-lite"/>
    </source>
</evidence>
<protein>
    <submittedName>
        <fullName evidence="2">Uncharacterized protein</fullName>
    </submittedName>
</protein>
<evidence type="ECO:0000313" key="2">
    <source>
        <dbReference type="EMBL" id="KAL3503632.1"/>
    </source>
</evidence>
<feature type="compositionally biased region" description="Polar residues" evidence="1">
    <location>
        <begin position="501"/>
        <end position="512"/>
    </location>
</feature>
<evidence type="ECO:0000313" key="3">
    <source>
        <dbReference type="Proteomes" id="UP001630127"/>
    </source>
</evidence>
<keyword evidence="3" id="KW-1185">Reference proteome</keyword>
<accession>A0ABD2YB19</accession>